<protein>
    <recommendedName>
        <fullName evidence="4">Reverse transcriptase</fullName>
    </recommendedName>
</protein>
<feature type="region of interest" description="Disordered" evidence="1">
    <location>
        <begin position="1"/>
        <end position="20"/>
    </location>
</feature>
<dbReference type="EMBL" id="JAIWYP010000004">
    <property type="protein sequence ID" value="KAH3833505.1"/>
    <property type="molecule type" value="Genomic_DNA"/>
</dbReference>
<comment type="caution">
    <text evidence="2">The sequence shown here is derived from an EMBL/GenBank/DDBJ whole genome shotgun (WGS) entry which is preliminary data.</text>
</comment>
<evidence type="ECO:0000313" key="2">
    <source>
        <dbReference type="EMBL" id="KAH3833505.1"/>
    </source>
</evidence>
<evidence type="ECO:0000256" key="1">
    <source>
        <dbReference type="SAM" id="MobiDB-lite"/>
    </source>
</evidence>
<name>A0A9D4QK72_DREPO</name>
<dbReference type="Proteomes" id="UP000828390">
    <property type="component" value="Unassembled WGS sequence"/>
</dbReference>
<accession>A0A9D4QK72</accession>
<evidence type="ECO:0000313" key="3">
    <source>
        <dbReference type="Proteomes" id="UP000828390"/>
    </source>
</evidence>
<gene>
    <name evidence="2" type="ORF">DPMN_106816</name>
</gene>
<dbReference type="AlphaFoldDB" id="A0A9D4QK72"/>
<reference evidence="2" key="2">
    <citation type="submission" date="2020-11" db="EMBL/GenBank/DDBJ databases">
        <authorList>
            <person name="McCartney M.A."/>
            <person name="Auch B."/>
            <person name="Kono T."/>
            <person name="Mallez S."/>
            <person name="Becker A."/>
            <person name="Gohl D.M."/>
            <person name="Silverstein K.A.T."/>
            <person name="Koren S."/>
            <person name="Bechman K.B."/>
            <person name="Herman A."/>
            <person name="Abrahante J.E."/>
            <person name="Garbe J."/>
        </authorList>
    </citation>
    <scope>NUCLEOTIDE SEQUENCE</scope>
    <source>
        <strain evidence="2">Duluth1</strain>
        <tissue evidence="2">Whole animal</tissue>
    </source>
</reference>
<sequence>MLSKGEIVQGADRNHAHHSGKIPGVEFAVNVNFIDYERAFDRVELQKLLRHYGVPGKITKTIRKSNEGMT</sequence>
<keyword evidence="3" id="KW-1185">Reference proteome</keyword>
<reference evidence="2" key="1">
    <citation type="journal article" date="2019" name="bioRxiv">
        <title>The Genome of the Zebra Mussel, Dreissena polymorpha: A Resource for Invasive Species Research.</title>
        <authorList>
            <person name="McCartney M.A."/>
            <person name="Auch B."/>
            <person name="Kono T."/>
            <person name="Mallez S."/>
            <person name="Zhang Y."/>
            <person name="Obille A."/>
            <person name="Becker A."/>
            <person name="Abrahante J.E."/>
            <person name="Garbe J."/>
            <person name="Badalamenti J.P."/>
            <person name="Herman A."/>
            <person name="Mangelson H."/>
            <person name="Liachko I."/>
            <person name="Sullivan S."/>
            <person name="Sone E.D."/>
            <person name="Koren S."/>
            <person name="Silverstein K.A.T."/>
            <person name="Beckman K.B."/>
            <person name="Gohl D.M."/>
        </authorList>
    </citation>
    <scope>NUCLEOTIDE SEQUENCE</scope>
    <source>
        <strain evidence="2">Duluth1</strain>
        <tissue evidence="2">Whole animal</tissue>
    </source>
</reference>
<proteinExistence type="predicted"/>
<organism evidence="2 3">
    <name type="scientific">Dreissena polymorpha</name>
    <name type="common">Zebra mussel</name>
    <name type="synonym">Mytilus polymorpha</name>
    <dbReference type="NCBI Taxonomy" id="45954"/>
    <lineage>
        <taxon>Eukaryota</taxon>
        <taxon>Metazoa</taxon>
        <taxon>Spiralia</taxon>
        <taxon>Lophotrochozoa</taxon>
        <taxon>Mollusca</taxon>
        <taxon>Bivalvia</taxon>
        <taxon>Autobranchia</taxon>
        <taxon>Heteroconchia</taxon>
        <taxon>Euheterodonta</taxon>
        <taxon>Imparidentia</taxon>
        <taxon>Neoheterodontei</taxon>
        <taxon>Myida</taxon>
        <taxon>Dreissenoidea</taxon>
        <taxon>Dreissenidae</taxon>
        <taxon>Dreissena</taxon>
    </lineage>
</organism>
<evidence type="ECO:0008006" key="4">
    <source>
        <dbReference type="Google" id="ProtNLM"/>
    </source>
</evidence>